<feature type="binding site" evidence="5">
    <location>
        <position position="391"/>
    </location>
    <ligand>
        <name>pyridoxal 5'-phosphate</name>
        <dbReference type="ChEBI" id="CHEBI:597326"/>
    </ligand>
</feature>
<evidence type="ECO:0000259" key="9">
    <source>
        <dbReference type="Pfam" id="PF00278"/>
    </source>
</evidence>
<dbReference type="InterPro" id="IPR002986">
    <property type="entry name" value="DAP_deCOOHase_LysA"/>
</dbReference>
<dbReference type="Gene3D" id="3.20.20.10">
    <property type="entry name" value="Alanine racemase"/>
    <property type="match status" value="1"/>
</dbReference>
<dbReference type="GO" id="GO:0008836">
    <property type="term" value="F:diaminopimelate decarboxylase activity"/>
    <property type="evidence" value="ECO:0007669"/>
    <property type="project" value="UniProtKB-UniRule"/>
</dbReference>
<keyword evidence="2 5" id="KW-0210">Decarboxylase</keyword>
<dbReference type="SUPFAM" id="SSF50621">
    <property type="entry name" value="Alanine racemase C-terminal domain-like"/>
    <property type="match status" value="1"/>
</dbReference>
<dbReference type="SUPFAM" id="SSF51419">
    <property type="entry name" value="PLP-binding barrel"/>
    <property type="match status" value="1"/>
</dbReference>
<feature type="binding site" evidence="5">
    <location>
        <position position="249"/>
    </location>
    <ligand>
        <name>pyridoxal 5'-phosphate</name>
        <dbReference type="ChEBI" id="CHEBI:597326"/>
    </ligand>
</feature>
<evidence type="ECO:0000256" key="6">
    <source>
        <dbReference type="NCBIfam" id="TIGR01048"/>
    </source>
</evidence>
<feature type="domain" description="Orn/DAP/Arg decarboxylase 2 N-terminal" evidence="10">
    <location>
        <begin position="41"/>
        <end position="298"/>
    </location>
</feature>
<sequence>MFVSEALKTNSLNHLEIGGCDAVELVEKYGTPLYVMDEGLIRKNCRIYKNSMDKYYNGNGMVLYASKAFSAMAIYKIVDSEGLGIDVVSGGELYTAYKAGFPMDKVYFHGNNKTIAEIELAIDKDVRRIVVDNLEELKNIDRIAGEKGKKACISFRIKPGIDAHTHDFVQTGQIDSKFGVALENGEALDIIKFASTLKNVSVVGVHCHIGSQIFDLAPFELAAKVMLEFISQIKNETGIVIEELNLGGGFGIKYIPAHDPIEYDSYIESVSKVVKGICEDKRIKLPFIVMEPGRSIVASAGITLYKVGAVKEIKNVRTYVSVDGGMADNPRYALYQSPYDAVLANRLNAPKENVITIAGKCCESGDILIKDINFPKVTAGDIIAVMATGAYNYSMSSNYNRIPRPPVVLVHEGKSRLIVKGEDYEDIIRNDIIPEDLG</sequence>
<evidence type="ECO:0000313" key="11">
    <source>
        <dbReference type="EMBL" id="KNY25051.1"/>
    </source>
</evidence>
<evidence type="ECO:0000256" key="4">
    <source>
        <dbReference type="ARBA" id="ARBA00023239"/>
    </source>
</evidence>
<comment type="pathway">
    <text evidence="5 8">Amino-acid biosynthesis; L-lysine biosynthesis via DAP pathway; L-lysine from DL-2,6-diaminopimelate: step 1/1.</text>
</comment>
<dbReference type="PANTHER" id="PTHR43727:SF2">
    <property type="entry name" value="GROUP IV DECARBOXYLASE"/>
    <property type="match status" value="1"/>
</dbReference>
<dbReference type="Pfam" id="PF00278">
    <property type="entry name" value="Orn_DAP_Arg_deC"/>
    <property type="match status" value="1"/>
</dbReference>
<dbReference type="GO" id="GO:0030170">
    <property type="term" value="F:pyridoxal phosphate binding"/>
    <property type="evidence" value="ECO:0007669"/>
    <property type="project" value="UniProtKB-UniRule"/>
</dbReference>
<accession>A0A0L6JGR1</accession>
<dbReference type="eggNOG" id="COG0019">
    <property type="taxonomic scope" value="Bacteria"/>
</dbReference>
<feature type="active site" description="Proton donor" evidence="7">
    <location>
        <position position="362"/>
    </location>
</feature>
<evidence type="ECO:0000259" key="10">
    <source>
        <dbReference type="Pfam" id="PF02784"/>
    </source>
</evidence>
<dbReference type="Proteomes" id="UP000036923">
    <property type="component" value="Unassembled WGS sequence"/>
</dbReference>
<comment type="similarity">
    <text evidence="5">Belongs to the Orn/Lys/Arg decarboxylase class-II family. LysA subfamily.</text>
</comment>
<feature type="binding site" evidence="5">
    <location>
        <position position="363"/>
    </location>
    <ligand>
        <name>substrate</name>
    </ligand>
</feature>
<dbReference type="InterPro" id="IPR022644">
    <property type="entry name" value="De-COase2_N"/>
</dbReference>
<evidence type="ECO:0000256" key="7">
    <source>
        <dbReference type="PIRSR" id="PIRSR600183-50"/>
    </source>
</evidence>
<gene>
    <name evidence="5" type="primary">lysA</name>
    <name evidence="11" type="ORF">Bccel_0308</name>
</gene>
<dbReference type="NCBIfam" id="TIGR01048">
    <property type="entry name" value="lysA"/>
    <property type="match status" value="1"/>
</dbReference>
<feature type="domain" description="Orn/DAP/Arg decarboxylase 2 C-terminal" evidence="9">
    <location>
        <begin position="35"/>
        <end position="389"/>
    </location>
</feature>
<feature type="modified residue" description="N6-(pyridoxal phosphate)lysine" evidence="5 7">
    <location>
        <position position="67"/>
    </location>
</feature>
<dbReference type="Pfam" id="PF02784">
    <property type="entry name" value="Orn_Arg_deC_N"/>
    <property type="match status" value="1"/>
</dbReference>
<keyword evidence="5" id="KW-0028">Amino-acid biosynthesis</keyword>
<dbReference type="InterPro" id="IPR022643">
    <property type="entry name" value="De-COase2_C"/>
</dbReference>
<dbReference type="PRINTS" id="PR01181">
    <property type="entry name" value="DAPDCRBXLASE"/>
</dbReference>
<evidence type="ECO:0000256" key="5">
    <source>
        <dbReference type="HAMAP-Rule" id="MF_02120"/>
    </source>
</evidence>
<dbReference type="EC" id="4.1.1.20" evidence="5 6"/>
<comment type="cofactor">
    <cofactor evidence="1 5 7 8">
        <name>pyridoxal 5'-phosphate</name>
        <dbReference type="ChEBI" id="CHEBI:597326"/>
    </cofactor>
</comment>
<protein>
    <recommendedName>
        <fullName evidence="5 6">Diaminopimelate decarboxylase</fullName>
        <shortName evidence="5">DAP decarboxylase</shortName>
        <shortName evidence="5">DAPDC</shortName>
        <ecNumber evidence="5 6">4.1.1.20</ecNumber>
    </recommendedName>
</protein>
<dbReference type="UniPathway" id="UPA00034">
    <property type="reaction ID" value="UER00027"/>
</dbReference>
<feature type="binding site" evidence="5">
    <location>
        <begin position="291"/>
        <end position="294"/>
    </location>
    <ligand>
        <name>pyridoxal 5'-phosphate</name>
        <dbReference type="ChEBI" id="CHEBI:597326"/>
    </ligand>
</feature>
<comment type="function">
    <text evidence="5">Specifically catalyzes the decarboxylation of meso-diaminopimelate (meso-DAP) to L-lysine.</text>
</comment>
<reference evidence="12" key="1">
    <citation type="submission" date="2015-07" db="EMBL/GenBank/DDBJ databases">
        <title>Near-Complete Genome Sequence of the Cellulolytic Bacterium Bacteroides (Pseudobacteroides) cellulosolvens ATCC 35603.</title>
        <authorList>
            <person name="Dassa B."/>
            <person name="Utturkar S.M."/>
            <person name="Klingeman D.M."/>
            <person name="Hurt R.A."/>
            <person name="Keller M."/>
            <person name="Xu J."/>
            <person name="Reddy Y.H.K."/>
            <person name="Borovok I."/>
            <person name="Grinberg I.R."/>
            <person name="Lamed R."/>
            <person name="Zhivin O."/>
            <person name="Bayer E.A."/>
            <person name="Brown S.D."/>
        </authorList>
    </citation>
    <scope>NUCLEOTIDE SEQUENCE [LARGE SCALE GENOMIC DNA]</scope>
    <source>
        <strain evidence="12">DSM 2933</strain>
    </source>
</reference>
<dbReference type="OrthoDB" id="9802241at2"/>
<keyword evidence="12" id="KW-1185">Reference proteome</keyword>
<feature type="binding site" evidence="5">
    <location>
        <position position="331"/>
    </location>
    <ligand>
        <name>substrate</name>
    </ligand>
</feature>
<evidence type="ECO:0000313" key="12">
    <source>
        <dbReference type="Proteomes" id="UP000036923"/>
    </source>
</evidence>
<evidence type="ECO:0000256" key="1">
    <source>
        <dbReference type="ARBA" id="ARBA00001933"/>
    </source>
</evidence>
<keyword evidence="5 8" id="KW-0457">Lysine biosynthesis</keyword>
<dbReference type="Gene3D" id="2.40.37.10">
    <property type="entry name" value="Lyase, Ornithine Decarboxylase, Chain A, domain 1"/>
    <property type="match status" value="1"/>
</dbReference>
<dbReference type="STRING" id="398512.Bccel_0308"/>
<dbReference type="PATRIC" id="fig|398512.5.peg.326"/>
<proteinExistence type="inferred from homology"/>
<dbReference type="InterPro" id="IPR029066">
    <property type="entry name" value="PLP-binding_barrel"/>
</dbReference>
<dbReference type="PRINTS" id="PR01179">
    <property type="entry name" value="ODADCRBXLASE"/>
</dbReference>
<dbReference type="EMBL" id="LGTC01000001">
    <property type="protein sequence ID" value="KNY25051.1"/>
    <property type="molecule type" value="Genomic_DNA"/>
</dbReference>
<evidence type="ECO:0000256" key="3">
    <source>
        <dbReference type="ARBA" id="ARBA00022898"/>
    </source>
</evidence>
<dbReference type="InterPro" id="IPR022657">
    <property type="entry name" value="De-COase2_CS"/>
</dbReference>
<keyword evidence="4 5" id="KW-0456">Lyase</keyword>
<dbReference type="InterPro" id="IPR009006">
    <property type="entry name" value="Ala_racemase/Decarboxylase_C"/>
</dbReference>
<evidence type="ECO:0000256" key="2">
    <source>
        <dbReference type="ARBA" id="ARBA00022793"/>
    </source>
</evidence>
<dbReference type="HAMAP" id="MF_02120">
    <property type="entry name" value="LysA"/>
    <property type="match status" value="1"/>
</dbReference>
<dbReference type="FunFam" id="3.20.20.10:FF:000003">
    <property type="entry name" value="Diaminopimelate decarboxylase"/>
    <property type="match status" value="1"/>
</dbReference>
<comment type="catalytic activity">
    <reaction evidence="5 8">
        <text>meso-2,6-diaminopimelate + H(+) = L-lysine + CO2</text>
        <dbReference type="Rhea" id="RHEA:15101"/>
        <dbReference type="ChEBI" id="CHEBI:15378"/>
        <dbReference type="ChEBI" id="CHEBI:16526"/>
        <dbReference type="ChEBI" id="CHEBI:32551"/>
        <dbReference type="ChEBI" id="CHEBI:57791"/>
        <dbReference type="EC" id="4.1.1.20"/>
    </reaction>
</comment>
<organism evidence="11 12">
    <name type="scientific">Pseudobacteroides cellulosolvens ATCC 35603 = DSM 2933</name>
    <dbReference type="NCBI Taxonomy" id="398512"/>
    <lineage>
        <taxon>Bacteria</taxon>
        <taxon>Bacillati</taxon>
        <taxon>Bacillota</taxon>
        <taxon>Clostridia</taxon>
        <taxon>Eubacteriales</taxon>
        <taxon>Oscillospiraceae</taxon>
        <taxon>Pseudobacteroides</taxon>
    </lineage>
</organism>
<name>A0A0L6JGR1_9FIRM</name>
<feature type="binding site" evidence="5">
    <location>
        <position position="294"/>
    </location>
    <ligand>
        <name>substrate</name>
    </ligand>
</feature>
<dbReference type="PROSITE" id="PS00879">
    <property type="entry name" value="ODR_DC_2_2"/>
    <property type="match status" value="1"/>
</dbReference>
<dbReference type="CDD" id="cd06828">
    <property type="entry name" value="PLPDE_III_DapDC"/>
    <property type="match status" value="1"/>
</dbReference>
<keyword evidence="3 5" id="KW-0663">Pyridoxal phosphate</keyword>
<feature type="binding site" evidence="5">
    <location>
        <position position="391"/>
    </location>
    <ligand>
        <name>substrate</name>
    </ligand>
</feature>
<comment type="subunit">
    <text evidence="5">Homodimer.</text>
</comment>
<dbReference type="RefSeq" id="WP_036946194.1">
    <property type="nucleotide sequence ID" value="NZ_KN050763.1"/>
</dbReference>
<dbReference type="GO" id="GO:0009089">
    <property type="term" value="P:lysine biosynthetic process via diaminopimelate"/>
    <property type="evidence" value="ECO:0007669"/>
    <property type="project" value="UniProtKB-UniRule"/>
</dbReference>
<evidence type="ECO:0000256" key="8">
    <source>
        <dbReference type="RuleBase" id="RU003738"/>
    </source>
</evidence>
<dbReference type="PANTHER" id="PTHR43727">
    <property type="entry name" value="DIAMINOPIMELATE DECARBOXYLASE"/>
    <property type="match status" value="1"/>
</dbReference>
<dbReference type="AlphaFoldDB" id="A0A0L6JGR1"/>
<comment type="caution">
    <text evidence="11">The sequence shown here is derived from an EMBL/GenBank/DDBJ whole genome shotgun (WGS) entry which is preliminary data.</text>
</comment>
<dbReference type="InterPro" id="IPR000183">
    <property type="entry name" value="Orn/DAP/Arg_de-COase"/>
</dbReference>
<feature type="binding site" evidence="5">
    <location>
        <position position="335"/>
    </location>
    <ligand>
        <name>substrate</name>
    </ligand>
</feature>